<comment type="similarity">
    <text evidence="2 4">Belongs to the cytochrome P450 family.</text>
</comment>
<sequence>MLRAAAQAGPLTELRIGDRPFVLATGPDQTQQILAKRPDVYVKHGHRARPLLGDGLISASGDAWKRQRKLFQARFTVAGTRRWAHHITAAAERIAARWETAADTGTSVDLGRDMRFFALDTIWRTLTGTPLDEVTERELEAVDAVVASLPTLAGARPDPALAVDDALRQIDTTAHRVIGLARARRAEARPEGAPHLLDLLLDTAETRAEYTDRLIRDELVTLLVAGHETTAQTLCWLFVLLDRHPEVHDRFLTGYEAAADPAGRDALLGALVQETLRLYPAVWLVPRHAARDDVLDGLPIPAGTSVLTCPYLTHRSPELWPDPERFDPARFLPDGRRPQHPAAFQPFGIGARACLGQHFALQEMLTLLRLLLPAYRPRLTTPPRGAVFGANLRPDGPVRGTLTAVRP</sequence>
<feature type="binding site" description="axial binding residue" evidence="3">
    <location>
        <position position="354"/>
    </location>
    <ligand>
        <name>heme</name>
        <dbReference type="ChEBI" id="CHEBI:30413"/>
    </ligand>
    <ligandPart>
        <name>Fe</name>
        <dbReference type="ChEBI" id="CHEBI:18248"/>
    </ligandPart>
</feature>
<dbReference type="PRINTS" id="PR00463">
    <property type="entry name" value="EP450I"/>
</dbReference>
<dbReference type="AlphaFoldDB" id="A0A2P2GKB4"/>
<protein>
    <submittedName>
        <fullName evidence="5">Cytochrome P450</fullName>
    </submittedName>
</protein>
<dbReference type="PANTHER" id="PTHR24305">
    <property type="entry name" value="CYTOCHROME P450"/>
    <property type="match status" value="1"/>
</dbReference>
<comment type="cofactor">
    <cofactor evidence="1 3">
        <name>heme</name>
        <dbReference type="ChEBI" id="CHEBI:30413"/>
    </cofactor>
</comment>
<dbReference type="Pfam" id="PF00067">
    <property type="entry name" value="p450"/>
    <property type="match status" value="1"/>
</dbReference>
<evidence type="ECO:0000313" key="5">
    <source>
        <dbReference type="EMBL" id="KKZ71948.1"/>
    </source>
</evidence>
<evidence type="ECO:0000256" key="4">
    <source>
        <dbReference type="RuleBase" id="RU000461"/>
    </source>
</evidence>
<keyword evidence="4" id="KW-0560">Oxidoreductase</keyword>
<dbReference type="PRINTS" id="PR00385">
    <property type="entry name" value="P450"/>
</dbReference>
<reference evidence="5 6" key="1">
    <citation type="submission" date="2015-05" db="EMBL/GenBank/DDBJ databases">
        <title>Draft Genome assembly of Streptomyces showdoensis.</title>
        <authorList>
            <person name="Thapa K.K."/>
            <person name="Metsa-Ketela M."/>
        </authorList>
    </citation>
    <scope>NUCLEOTIDE SEQUENCE [LARGE SCALE GENOMIC DNA]</scope>
    <source>
        <strain evidence="5 6">ATCC 15227</strain>
    </source>
</reference>
<dbReference type="InterPro" id="IPR036396">
    <property type="entry name" value="Cyt_P450_sf"/>
</dbReference>
<dbReference type="InterPro" id="IPR002401">
    <property type="entry name" value="Cyt_P450_E_grp-I"/>
</dbReference>
<dbReference type="PANTHER" id="PTHR24305:SF166">
    <property type="entry name" value="CYTOCHROME P450 12A4, MITOCHONDRIAL-RELATED"/>
    <property type="match status" value="1"/>
</dbReference>
<dbReference type="GO" id="GO:0005506">
    <property type="term" value="F:iron ion binding"/>
    <property type="evidence" value="ECO:0007669"/>
    <property type="project" value="InterPro"/>
</dbReference>
<dbReference type="Gene3D" id="1.10.630.10">
    <property type="entry name" value="Cytochrome P450"/>
    <property type="match status" value="1"/>
</dbReference>
<comment type="caution">
    <text evidence="5">The sequence shown here is derived from an EMBL/GenBank/DDBJ whole genome shotgun (WGS) entry which is preliminary data.</text>
</comment>
<accession>A0A2P2GKB4</accession>
<keyword evidence="3 4" id="KW-0408">Iron</keyword>
<dbReference type="PROSITE" id="PS00086">
    <property type="entry name" value="CYTOCHROME_P450"/>
    <property type="match status" value="1"/>
</dbReference>
<dbReference type="InterPro" id="IPR017972">
    <property type="entry name" value="Cyt_P450_CS"/>
</dbReference>
<keyword evidence="3 4" id="KW-0349">Heme</keyword>
<evidence type="ECO:0000256" key="3">
    <source>
        <dbReference type="PIRSR" id="PIRSR602401-1"/>
    </source>
</evidence>
<keyword evidence="3 4" id="KW-0479">Metal-binding</keyword>
<dbReference type="Proteomes" id="UP000265325">
    <property type="component" value="Unassembled WGS sequence"/>
</dbReference>
<dbReference type="GO" id="GO:0016705">
    <property type="term" value="F:oxidoreductase activity, acting on paired donors, with incorporation or reduction of molecular oxygen"/>
    <property type="evidence" value="ECO:0007669"/>
    <property type="project" value="InterPro"/>
</dbReference>
<gene>
    <name evidence="5" type="ORF">VO63_21020</name>
</gene>
<keyword evidence="4" id="KW-0503">Monooxygenase</keyword>
<organism evidence="5 6">
    <name type="scientific">Streptomyces showdoensis</name>
    <dbReference type="NCBI Taxonomy" id="68268"/>
    <lineage>
        <taxon>Bacteria</taxon>
        <taxon>Bacillati</taxon>
        <taxon>Actinomycetota</taxon>
        <taxon>Actinomycetes</taxon>
        <taxon>Kitasatosporales</taxon>
        <taxon>Streptomycetaceae</taxon>
        <taxon>Streptomyces</taxon>
    </lineage>
</organism>
<dbReference type="EMBL" id="LAQS01000032">
    <property type="protein sequence ID" value="KKZ71948.1"/>
    <property type="molecule type" value="Genomic_DNA"/>
</dbReference>
<dbReference type="InterPro" id="IPR050121">
    <property type="entry name" value="Cytochrome_P450_monoxygenase"/>
</dbReference>
<keyword evidence="6" id="KW-1185">Reference proteome</keyword>
<evidence type="ECO:0000256" key="2">
    <source>
        <dbReference type="ARBA" id="ARBA00010617"/>
    </source>
</evidence>
<dbReference type="GO" id="GO:0004497">
    <property type="term" value="F:monooxygenase activity"/>
    <property type="evidence" value="ECO:0007669"/>
    <property type="project" value="UniProtKB-KW"/>
</dbReference>
<dbReference type="InterPro" id="IPR001128">
    <property type="entry name" value="Cyt_P450"/>
</dbReference>
<name>A0A2P2GKB4_STREW</name>
<dbReference type="SUPFAM" id="SSF48264">
    <property type="entry name" value="Cytochrome P450"/>
    <property type="match status" value="1"/>
</dbReference>
<evidence type="ECO:0000256" key="1">
    <source>
        <dbReference type="ARBA" id="ARBA00001971"/>
    </source>
</evidence>
<dbReference type="GO" id="GO:0020037">
    <property type="term" value="F:heme binding"/>
    <property type="evidence" value="ECO:0007669"/>
    <property type="project" value="InterPro"/>
</dbReference>
<proteinExistence type="inferred from homology"/>
<evidence type="ECO:0000313" key="6">
    <source>
        <dbReference type="Proteomes" id="UP000265325"/>
    </source>
</evidence>